<sequence length="411" mass="44362">MTDSKPILMIGGSYAAVNTAHYLLQFILPSLSTPHHILLLAPSSNLYHRIAAPRALVSDTLLPKEKYLYNIPSSFAHYPEGRFTFVLGRATSINPTARTVTSLQNEKEVPIPYHALILATGARSLDPVLSQQAGPESELETALATMQEKLRTAKSVIVGGGGPAGVEAASEIGEFLNGKAGWFGKLERKVEVRLVTGGDRLLPVLREGLGRQAEKMLGDVGVEVRYNTRIVGTEEAPGGKTKVRLDSGEVLEGDVYVNAVGTEPMTEYVPREWLDEKKRVVVEEGLRVEGAGVEGRVYAVGDVHSRTRGGMLDLYDSVPVLGTNMKTDLLVAEGGEKTHGDRVFVGKTDESQVVTIGQSRGVGAFGGMKVPSLAIWALKGRDYMSGMTKDAVEGRKWKKEVAWKATPLKAA</sequence>
<dbReference type="GO" id="GO:0005737">
    <property type="term" value="C:cytoplasm"/>
    <property type="evidence" value="ECO:0007669"/>
    <property type="project" value="TreeGrafter"/>
</dbReference>
<evidence type="ECO:0000256" key="1">
    <source>
        <dbReference type="ARBA" id="ARBA00006442"/>
    </source>
</evidence>
<dbReference type="InterPro" id="IPR036188">
    <property type="entry name" value="FAD/NAD-bd_sf"/>
</dbReference>
<dbReference type="Proteomes" id="UP000243797">
    <property type="component" value="Unassembled WGS sequence"/>
</dbReference>
<dbReference type="GO" id="GO:0004174">
    <property type="term" value="F:electron-transferring-flavoprotein dehydrogenase activity"/>
    <property type="evidence" value="ECO:0007669"/>
    <property type="project" value="TreeGrafter"/>
</dbReference>
<keyword evidence="2" id="KW-0285">Flavoprotein</keyword>
<accession>A0A2K1QI85</accession>
<name>A0A2K1QI85_9PEZI</name>
<evidence type="ECO:0000256" key="2">
    <source>
        <dbReference type="ARBA" id="ARBA00022630"/>
    </source>
</evidence>
<organism evidence="6 7">
    <name type="scientific">Sphaceloma murrayae</name>
    <dbReference type="NCBI Taxonomy" id="2082308"/>
    <lineage>
        <taxon>Eukaryota</taxon>
        <taxon>Fungi</taxon>
        <taxon>Dikarya</taxon>
        <taxon>Ascomycota</taxon>
        <taxon>Pezizomycotina</taxon>
        <taxon>Dothideomycetes</taxon>
        <taxon>Dothideomycetidae</taxon>
        <taxon>Myriangiales</taxon>
        <taxon>Elsinoaceae</taxon>
        <taxon>Sphaceloma</taxon>
    </lineage>
</organism>
<dbReference type="FunCoup" id="A0A2K1QI85">
    <property type="interactions" value="375"/>
</dbReference>
<keyword evidence="7" id="KW-1185">Reference proteome</keyword>
<comment type="caution">
    <text evidence="6">The sequence shown here is derived from an EMBL/GenBank/DDBJ whole genome shotgun (WGS) entry which is preliminary data.</text>
</comment>
<dbReference type="PRINTS" id="PR00469">
    <property type="entry name" value="PNDRDTASEII"/>
</dbReference>
<dbReference type="PRINTS" id="PR00368">
    <property type="entry name" value="FADPNR"/>
</dbReference>
<evidence type="ECO:0000256" key="4">
    <source>
        <dbReference type="ARBA" id="ARBA00023002"/>
    </source>
</evidence>
<dbReference type="InterPro" id="IPR023753">
    <property type="entry name" value="FAD/NAD-binding_dom"/>
</dbReference>
<dbReference type="PANTHER" id="PTHR43735">
    <property type="entry name" value="APOPTOSIS-INDUCING FACTOR 1"/>
    <property type="match status" value="1"/>
</dbReference>
<dbReference type="InParanoid" id="A0A2K1QI85"/>
<keyword evidence="4" id="KW-0560">Oxidoreductase</keyword>
<evidence type="ECO:0000259" key="5">
    <source>
        <dbReference type="Pfam" id="PF07992"/>
    </source>
</evidence>
<evidence type="ECO:0000313" key="6">
    <source>
        <dbReference type="EMBL" id="PNS14876.1"/>
    </source>
</evidence>
<gene>
    <name evidence="6" type="ORF">CAC42_2105</name>
</gene>
<protein>
    <submittedName>
        <fullName evidence="6">Dihydrolipoyl dehydrogenase</fullName>
    </submittedName>
</protein>
<dbReference type="Gene3D" id="3.50.50.100">
    <property type="match status" value="1"/>
</dbReference>
<dbReference type="OrthoDB" id="202203at2759"/>
<keyword evidence="3" id="KW-0274">FAD</keyword>
<evidence type="ECO:0000313" key="7">
    <source>
        <dbReference type="Proteomes" id="UP000243797"/>
    </source>
</evidence>
<dbReference type="SUPFAM" id="SSF51905">
    <property type="entry name" value="FAD/NAD(P)-binding domain"/>
    <property type="match status" value="1"/>
</dbReference>
<dbReference type="GO" id="GO:0050660">
    <property type="term" value="F:flavin adenine dinucleotide binding"/>
    <property type="evidence" value="ECO:0007669"/>
    <property type="project" value="TreeGrafter"/>
</dbReference>
<proteinExistence type="inferred from homology"/>
<dbReference type="EMBL" id="NKHZ01000081">
    <property type="protein sequence ID" value="PNS14876.1"/>
    <property type="molecule type" value="Genomic_DNA"/>
</dbReference>
<dbReference type="PANTHER" id="PTHR43735:SF3">
    <property type="entry name" value="FERROPTOSIS SUPPRESSOR PROTEIN 1"/>
    <property type="match status" value="1"/>
</dbReference>
<dbReference type="STRING" id="2082308.A0A2K1QI85"/>
<dbReference type="AlphaFoldDB" id="A0A2K1QI85"/>
<evidence type="ECO:0000256" key="3">
    <source>
        <dbReference type="ARBA" id="ARBA00022827"/>
    </source>
</evidence>
<reference evidence="6 7" key="1">
    <citation type="submission" date="2017-06" db="EMBL/GenBank/DDBJ databases">
        <title>Draft genome sequence of a variant of Elsinoe murrayae.</title>
        <authorList>
            <person name="Cheng Q."/>
        </authorList>
    </citation>
    <scope>NUCLEOTIDE SEQUENCE [LARGE SCALE GENOMIC DNA]</scope>
    <source>
        <strain evidence="6 7">CQ-2017a</strain>
    </source>
</reference>
<dbReference type="Pfam" id="PF07992">
    <property type="entry name" value="Pyr_redox_2"/>
    <property type="match status" value="1"/>
</dbReference>
<comment type="similarity">
    <text evidence="1">Belongs to the FAD-dependent oxidoreductase family.</text>
</comment>
<feature type="domain" description="FAD/NAD(P)-binding" evidence="5">
    <location>
        <begin position="7"/>
        <end position="304"/>
    </location>
</feature>